<sequence length="183" mass="22452">MIICKYIYTSYYKIYIHLILLFWLRMYTIRVCERNTILEINLIKLSSSGTLLLQYFFIYRKIYFNTCALNLFYFILLLRILNSPEPKTIYDILCVVCKYTLDTFPQRISMYLEKTIASEYLRLHYLYCFLPNSAFGHVKSRWRFIDTRFVLFFPFTHFKKQLTKMQSFSSLNTYYVYQSRYMD</sequence>
<organism evidence="2 3">
    <name type="scientific">Cardiocondyla obscurior</name>
    <dbReference type="NCBI Taxonomy" id="286306"/>
    <lineage>
        <taxon>Eukaryota</taxon>
        <taxon>Metazoa</taxon>
        <taxon>Ecdysozoa</taxon>
        <taxon>Arthropoda</taxon>
        <taxon>Hexapoda</taxon>
        <taxon>Insecta</taxon>
        <taxon>Pterygota</taxon>
        <taxon>Neoptera</taxon>
        <taxon>Endopterygota</taxon>
        <taxon>Hymenoptera</taxon>
        <taxon>Apocrita</taxon>
        <taxon>Aculeata</taxon>
        <taxon>Formicoidea</taxon>
        <taxon>Formicidae</taxon>
        <taxon>Myrmicinae</taxon>
        <taxon>Cardiocondyla</taxon>
    </lineage>
</organism>
<proteinExistence type="predicted"/>
<gene>
    <name evidence="2" type="ORF">PUN28_011572</name>
</gene>
<dbReference type="EMBL" id="JADYXP020000011">
    <property type="protein sequence ID" value="KAL0114406.1"/>
    <property type="molecule type" value="Genomic_DNA"/>
</dbReference>
<feature type="transmembrane region" description="Helical" evidence="1">
    <location>
        <begin position="62"/>
        <end position="81"/>
    </location>
</feature>
<protein>
    <submittedName>
        <fullName evidence="2">Uncharacterized protein</fullName>
    </submittedName>
</protein>
<feature type="transmembrane region" description="Helical" evidence="1">
    <location>
        <begin position="6"/>
        <end position="24"/>
    </location>
</feature>
<evidence type="ECO:0000256" key="1">
    <source>
        <dbReference type="SAM" id="Phobius"/>
    </source>
</evidence>
<evidence type="ECO:0000313" key="3">
    <source>
        <dbReference type="Proteomes" id="UP001430953"/>
    </source>
</evidence>
<dbReference type="Proteomes" id="UP001430953">
    <property type="component" value="Unassembled WGS sequence"/>
</dbReference>
<keyword evidence="3" id="KW-1185">Reference proteome</keyword>
<reference evidence="2 3" key="1">
    <citation type="submission" date="2023-03" db="EMBL/GenBank/DDBJ databases">
        <title>High recombination rates correlate with genetic variation in Cardiocondyla obscurior ants.</title>
        <authorList>
            <person name="Errbii M."/>
        </authorList>
    </citation>
    <scope>NUCLEOTIDE SEQUENCE [LARGE SCALE GENOMIC DNA]</scope>
    <source>
        <strain evidence="2">Alpha-2009</strain>
        <tissue evidence="2">Whole body</tissue>
    </source>
</reference>
<comment type="caution">
    <text evidence="2">The sequence shown here is derived from an EMBL/GenBank/DDBJ whole genome shotgun (WGS) entry which is preliminary data.</text>
</comment>
<dbReference type="AlphaFoldDB" id="A0AAW2FJ60"/>
<keyword evidence="1" id="KW-1133">Transmembrane helix</keyword>
<accession>A0AAW2FJ60</accession>
<name>A0AAW2FJ60_9HYME</name>
<keyword evidence="1" id="KW-0812">Transmembrane</keyword>
<evidence type="ECO:0000313" key="2">
    <source>
        <dbReference type="EMBL" id="KAL0114406.1"/>
    </source>
</evidence>
<keyword evidence="1" id="KW-0472">Membrane</keyword>